<dbReference type="InterPro" id="IPR050600">
    <property type="entry name" value="SETD3_SETD6_MTase"/>
</dbReference>
<dbReference type="InterPro" id="IPR015353">
    <property type="entry name" value="Rubisco_LSMT_subst-bd"/>
</dbReference>
<keyword evidence="6" id="KW-1185">Reference proteome</keyword>
<dbReference type="EMBL" id="PQIB02000016">
    <property type="protein sequence ID" value="RLM61522.1"/>
    <property type="molecule type" value="Genomic_DNA"/>
</dbReference>
<dbReference type="InterPro" id="IPR036464">
    <property type="entry name" value="Rubisco_LSMT_subst-bd_sf"/>
</dbReference>
<reference evidence="6" key="1">
    <citation type="journal article" date="2019" name="Nat. Commun.">
        <title>The genome of broomcorn millet.</title>
        <authorList>
            <person name="Zou C."/>
            <person name="Miki D."/>
            <person name="Li D."/>
            <person name="Tang Q."/>
            <person name="Xiao L."/>
            <person name="Rajput S."/>
            <person name="Deng P."/>
            <person name="Jia W."/>
            <person name="Huang R."/>
            <person name="Zhang M."/>
            <person name="Sun Y."/>
            <person name="Hu J."/>
            <person name="Fu X."/>
            <person name="Schnable P.S."/>
            <person name="Li F."/>
            <person name="Zhang H."/>
            <person name="Feng B."/>
            <person name="Zhu X."/>
            <person name="Liu R."/>
            <person name="Schnable J.C."/>
            <person name="Zhu J.-K."/>
            <person name="Zhang H."/>
        </authorList>
    </citation>
    <scope>NUCLEOTIDE SEQUENCE [LARGE SCALE GENOMIC DNA]</scope>
</reference>
<dbReference type="GO" id="GO:0032259">
    <property type="term" value="P:methylation"/>
    <property type="evidence" value="ECO:0007669"/>
    <property type="project" value="UniProtKB-KW"/>
</dbReference>
<protein>
    <recommendedName>
        <fullName evidence="4">Rubisco LSMT substrate-binding domain-containing protein</fullName>
    </recommendedName>
</protein>
<sequence>MAAAALAETEKLGAGGETVAVHLPPLSEEDPLRQDKKRVLESRKRSCLFHIPISCSADDTLKLLDQMIQAARVVHMDELELYFAGDDDFGPFSARNELESLNLLFKIVNKLLVASNADAKEVLQMLQNDIVERLRSVGKADDAHMVSQTQNHDSEDSLLKWGEHHGVKSKLRIAYVLIMFMLMYFDQKILELVELVAVGRNLVFQGAGRGMVASESIGVGDTALEIPESLIISEELLCQSEVFLAIKDFNNITSETMLLLWSMRERCNLSSKFKAYFETLPANFNIGTREQCFLSYGKHPGSHLVTFYGFLPRGDNPYDVIPLDLDTSADEDDGASQSVSTSQTTHMVRGTWLSRSGGFPTYGLPQPLLSHLRAALGCDLDESTTEADIKKNDRVVLETLLSIFNPMLEELPEPDDSNWCYTQTHFCVGAVHQHHLPVHLISCGESASWDVRLALDYKDLQRRIISSIVTSCTSALENV</sequence>
<dbReference type="SUPFAM" id="SSF82199">
    <property type="entry name" value="SET domain"/>
    <property type="match status" value="1"/>
</dbReference>
<name>A0A3L6PS39_PANMI</name>
<keyword evidence="2" id="KW-0808">Transferase</keyword>
<evidence type="ECO:0000313" key="6">
    <source>
        <dbReference type="Proteomes" id="UP000275267"/>
    </source>
</evidence>
<dbReference type="AlphaFoldDB" id="A0A3L6PS39"/>
<feature type="domain" description="Rubisco LSMT substrate-binding" evidence="4">
    <location>
        <begin position="28"/>
        <end position="129"/>
    </location>
</feature>
<evidence type="ECO:0000256" key="3">
    <source>
        <dbReference type="ARBA" id="ARBA00022691"/>
    </source>
</evidence>
<dbReference type="Pfam" id="PF09273">
    <property type="entry name" value="Rubis-subs-bind"/>
    <property type="match status" value="1"/>
</dbReference>
<dbReference type="STRING" id="4540.A0A3L6PS39"/>
<dbReference type="Gene3D" id="3.90.1410.10">
    <property type="entry name" value="set domain protein methyltransferase, domain 1"/>
    <property type="match status" value="1"/>
</dbReference>
<keyword evidence="3" id="KW-0949">S-adenosyl-L-methionine</keyword>
<gene>
    <name evidence="5" type="ORF">C2845_PM14G06380</name>
</gene>
<keyword evidence="1" id="KW-0489">Methyltransferase</keyword>
<organism evidence="5 6">
    <name type="scientific">Panicum miliaceum</name>
    <name type="common">Proso millet</name>
    <name type="synonym">Broomcorn millet</name>
    <dbReference type="NCBI Taxonomy" id="4540"/>
    <lineage>
        <taxon>Eukaryota</taxon>
        <taxon>Viridiplantae</taxon>
        <taxon>Streptophyta</taxon>
        <taxon>Embryophyta</taxon>
        <taxon>Tracheophyta</taxon>
        <taxon>Spermatophyta</taxon>
        <taxon>Magnoliopsida</taxon>
        <taxon>Liliopsida</taxon>
        <taxon>Poales</taxon>
        <taxon>Poaceae</taxon>
        <taxon>PACMAD clade</taxon>
        <taxon>Panicoideae</taxon>
        <taxon>Panicodae</taxon>
        <taxon>Paniceae</taxon>
        <taxon>Panicinae</taxon>
        <taxon>Panicum</taxon>
        <taxon>Panicum sect. Panicum</taxon>
    </lineage>
</organism>
<dbReference type="Gene3D" id="3.90.1420.10">
    <property type="entry name" value="Rubisco LSMT, substrate-binding domain"/>
    <property type="match status" value="1"/>
</dbReference>
<evidence type="ECO:0000256" key="2">
    <source>
        <dbReference type="ARBA" id="ARBA00022679"/>
    </source>
</evidence>
<evidence type="ECO:0000256" key="1">
    <source>
        <dbReference type="ARBA" id="ARBA00022603"/>
    </source>
</evidence>
<comment type="caution">
    <text evidence="5">The sequence shown here is derived from an EMBL/GenBank/DDBJ whole genome shotgun (WGS) entry which is preliminary data.</text>
</comment>
<dbReference type="PANTHER" id="PTHR13271">
    <property type="entry name" value="UNCHARACTERIZED PUTATIVE METHYLTRANSFERASE"/>
    <property type="match status" value="1"/>
</dbReference>
<evidence type="ECO:0000313" key="5">
    <source>
        <dbReference type="EMBL" id="RLM61522.1"/>
    </source>
</evidence>
<accession>A0A3L6PS39</accession>
<proteinExistence type="predicted"/>
<evidence type="ECO:0000259" key="4">
    <source>
        <dbReference type="Pfam" id="PF09273"/>
    </source>
</evidence>
<dbReference type="Proteomes" id="UP000275267">
    <property type="component" value="Unassembled WGS sequence"/>
</dbReference>
<dbReference type="PANTHER" id="PTHR13271:SF103">
    <property type="entry name" value="N-METHYLTRANSFERASE DOMAIN AND SET DOMAIN CONTAINING PROTEIN-RELATED"/>
    <property type="match status" value="1"/>
</dbReference>
<dbReference type="InterPro" id="IPR046341">
    <property type="entry name" value="SET_dom_sf"/>
</dbReference>
<dbReference type="FunFam" id="3.90.1420.10:FF:000006">
    <property type="entry name" value="SET domain-containing protein"/>
    <property type="match status" value="1"/>
</dbReference>
<dbReference type="OrthoDB" id="341421at2759"/>
<dbReference type="GO" id="GO:0016279">
    <property type="term" value="F:protein-lysine N-methyltransferase activity"/>
    <property type="evidence" value="ECO:0007669"/>
    <property type="project" value="TreeGrafter"/>
</dbReference>